<feature type="domain" description="SGNH hydrolase-type esterase" evidence="1">
    <location>
        <begin position="6"/>
        <end position="197"/>
    </location>
</feature>
<dbReference type="SUPFAM" id="SSF52266">
    <property type="entry name" value="SGNH hydrolase"/>
    <property type="match status" value="1"/>
</dbReference>
<dbReference type="Proteomes" id="UP001549321">
    <property type="component" value="Unassembled WGS sequence"/>
</dbReference>
<comment type="caution">
    <text evidence="2">The sequence shown here is derived from an EMBL/GenBank/DDBJ whole genome shotgun (WGS) entry which is preliminary data.</text>
</comment>
<dbReference type="InterPro" id="IPR013830">
    <property type="entry name" value="SGNH_hydro"/>
</dbReference>
<keyword evidence="3" id="KW-1185">Reference proteome</keyword>
<dbReference type="RefSeq" id="WP_354548216.1">
    <property type="nucleotide sequence ID" value="NZ_JBEPSM010000001.1"/>
</dbReference>
<name>A0ABV2QTU5_9HYPH</name>
<dbReference type="EMBL" id="JBEPSM010000001">
    <property type="protein sequence ID" value="MET4632405.1"/>
    <property type="molecule type" value="Genomic_DNA"/>
</dbReference>
<dbReference type="Gene3D" id="3.40.50.1110">
    <property type="entry name" value="SGNH hydrolase"/>
    <property type="match status" value="1"/>
</dbReference>
<dbReference type="PANTHER" id="PTHR30383">
    <property type="entry name" value="THIOESTERASE 1/PROTEASE 1/LYSOPHOSPHOLIPASE L1"/>
    <property type="match status" value="1"/>
</dbReference>
<reference evidence="2 3" key="1">
    <citation type="submission" date="2024-06" db="EMBL/GenBank/DDBJ databases">
        <title>Sorghum-associated microbial communities from plants grown in Nebraska, USA.</title>
        <authorList>
            <person name="Schachtman D."/>
        </authorList>
    </citation>
    <scope>NUCLEOTIDE SEQUENCE [LARGE SCALE GENOMIC DNA]</scope>
    <source>
        <strain evidence="2 3">3207</strain>
    </source>
</reference>
<organism evidence="2 3">
    <name type="scientific">Kaistia defluvii</name>
    <dbReference type="NCBI Taxonomy" id="410841"/>
    <lineage>
        <taxon>Bacteria</taxon>
        <taxon>Pseudomonadati</taxon>
        <taxon>Pseudomonadota</taxon>
        <taxon>Alphaproteobacteria</taxon>
        <taxon>Hyphomicrobiales</taxon>
        <taxon>Kaistiaceae</taxon>
        <taxon>Kaistia</taxon>
    </lineage>
</organism>
<dbReference type="InterPro" id="IPR036514">
    <property type="entry name" value="SGNH_hydro_sf"/>
</dbReference>
<evidence type="ECO:0000313" key="3">
    <source>
        <dbReference type="Proteomes" id="UP001549321"/>
    </source>
</evidence>
<dbReference type="PANTHER" id="PTHR30383:SF29">
    <property type="entry name" value="SGNH HYDROLASE-TYPE ESTERASE DOMAIN-CONTAINING PROTEIN"/>
    <property type="match status" value="1"/>
</dbReference>
<dbReference type="InterPro" id="IPR051532">
    <property type="entry name" value="Ester_Hydrolysis_Enzymes"/>
</dbReference>
<dbReference type="CDD" id="cd01839">
    <property type="entry name" value="SGNH_arylesterase_like"/>
    <property type="match status" value="1"/>
</dbReference>
<dbReference type="Pfam" id="PF13472">
    <property type="entry name" value="Lipase_GDSL_2"/>
    <property type="match status" value="1"/>
</dbReference>
<evidence type="ECO:0000313" key="2">
    <source>
        <dbReference type="EMBL" id="MET4632405.1"/>
    </source>
</evidence>
<sequence>MKNVLAYGDSNTWGAATVPRPDERYARDERWTGVAQAELGPDWHVIEEGLPGRSTVHSDPVEGEYMNGKTYLLPCLRSHRPLDVVVIMLGTNDLKARFHVPAEDIAKGVGELIKVIKQAEAGNDAGVPKILVVAPPPMLDHTGQKPEYTPMLEGGYAKSLKFATLYAAIAKEHGVAFLDAGQHIHSSAFDGIHLDPADQAALGKAIAAVVKTLA</sequence>
<gene>
    <name evidence="2" type="ORF">ABIE08_000318</name>
</gene>
<protein>
    <submittedName>
        <fullName evidence="2">Lysophospholipase L1-like esterase</fullName>
    </submittedName>
</protein>
<accession>A0ABV2QTU5</accession>
<evidence type="ECO:0000259" key="1">
    <source>
        <dbReference type="Pfam" id="PF13472"/>
    </source>
</evidence>
<proteinExistence type="predicted"/>